<sequence>MMTNEEKPLDSPTDENKTLPTSVTEEKPNVASRSEKTSGTQEPVVHEHNAEQVGGVPNPETRQENNMMTNEEKPLDLPNDQNKTVSTGVTEETLSGLRSSADSQPVEREGNDNQRKENRTMHPILDQNKPAASNSSGPTFDVAQALDALTGMDDSTQVAVNSVFGVLENMISKFEEEKDGENDIKDRNVQEKATDFQSKEQDSNSYLPVMTQQNSGNDSEMESDRLQDPPFHEHNQNSINEQNAASTGWIEDEPTANYILFSGDHVDGYLPNTASNYTTKEEKEMDRQSGSNLLADYADRRVNKVPLAINALPYGDYLHNEYFGQYLLSKMPKTKPLDLDTATALLLDYFPEDGQWKLLEQPRSIGESIADIATSNLANRKAQAHSYAKVDKTDDCIEPPYVVLDTEKQQEPVGNYDAMKIVNENFEDADRSEELMQLVKSVTVDALRVEVGCKLSAANMKEVEVNLDRDLEKVGNAVSLAIACAKDHTWFLQGKEYTMNCALDGDHIVRAISSAVLGTSYLRKVLPVGVIIGSSLAALRKHFNVAPVHGGIKRSEVNDQEEVGIKEIDEKHTSRTNKIISSNGQGMRKGKGTVSNSANNGSVMVGAVTAAIGASALLVQQQDPYKGKETVESSSKTFKEGIHSQKAADMLDETTSEKNQNNIVTSLAEKAMSVAGPVVPTKEDGEVDQERLVAMLADLGQKGGMLKLVGKIALLWGGIRGAMSLTDRLITFLRIAEQPLYQRILGFVGMVLVLWSPVIVPLLPTLVQSWTTGNPSRFAELVCIIGLYAAVLILVALWGKRIRGHENPLAQYGLDLTSPPEAQDFFKGLLGGFLLVLSIQSVNALLGCGSFSWPSSLPSSSSSLGAIKYLSVSGHIIMLAGQGLITAASVALVEELLFRSWLPEEIATDLGYHQGIIISGLAFSLFQRSLLAVPALWLLSLALATFRQRSKGSLSIPIGLRTGLMASSFVLHTGGFLIYNPNAPVWLTGTHPFQPFSGVVGLAFSSILAVSLYRRQSIKTNRKWNRAIRE</sequence>
<feature type="transmembrane region" description="Helical" evidence="2">
    <location>
        <begin position="869"/>
        <end position="893"/>
    </location>
</feature>
<name>A0A2P2MXW8_RHIMU</name>
<feature type="domain" description="CAAX prenyl protease 2/Lysostaphin resistance protein A-like" evidence="3">
    <location>
        <begin position="881"/>
        <end position="960"/>
    </location>
</feature>
<feature type="compositionally biased region" description="Basic and acidic residues" evidence="1">
    <location>
        <begin position="177"/>
        <end position="202"/>
    </location>
</feature>
<dbReference type="Pfam" id="PF02517">
    <property type="entry name" value="Rce1-like"/>
    <property type="match status" value="1"/>
</dbReference>
<proteinExistence type="predicted"/>
<dbReference type="GO" id="GO:0080120">
    <property type="term" value="P:CAAX-box protein maturation"/>
    <property type="evidence" value="ECO:0007669"/>
    <property type="project" value="UniProtKB-ARBA"/>
</dbReference>
<evidence type="ECO:0000313" key="4">
    <source>
        <dbReference type="EMBL" id="MBX35055.1"/>
    </source>
</evidence>
<reference evidence="4" key="1">
    <citation type="submission" date="2018-02" db="EMBL/GenBank/DDBJ databases">
        <title>Rhizophora mucronata_Transcriptome.</title>
        <authorList>
            <person name="Meera S.P."/>
            <person name="Sreeshan A."/>
            <person name="Augustine A."/>
        </authorList>
    </citation>
    <scope>NUCLEOTIDE SEQUENCE</scope>
    <source>
        <tissue evidence="4">Leaf</tissue>
    </source>
</reference>
<feature type="compositionally biased region" description="Basic and acidic residues" evidence="1">
    <location>
        <begin position="105"/>
        <end position="120"/>
    </location>
</feature>
<dbReference type="InterPro" id="IPR003675">
    <property type="entry name" value="Rce1/LyrA-like_dom"/>
</dbReference>
<dbReference type="AlphaFoldDB" id="A0A2P2MXW8"/>
<organism evidence="4">
    <name type="scientific">Rhizophora mucronata</name>
    <name type="common">Asiatic mangrove</name>
    <dbReference type="NCBI Taxonomy" id="61149"/>
    <lineage>
        <taxon>Eukaryota</taxon>
        <taxon>Viridiplantae</taxon>
        <taxon>Streptophyta</taxon>
        <taxon>Embryophyta</taxon>
        <taxon>Tracheophyta</taxon>
        <taxon>Spermatophyta</taxon>
        <taxon>Magnoliopsida</taxon>
        <taxon>eudicotyledons</taxon>
        <taxon>Gunneridae</taxon>
        <taxon>Pentapetalae</taxon>
        <taxon>rosids</taxon>
        <taxon>fabids</taxon>
        <taxon>Malpighiales</taxon>
        <taxon>Rhizophoraceae</taxon>
        <taxon>Rhizophora</taxon>
    </lineage>
</organism>
<keyword evidence="2" id="KW-0472">Membrane</keyword>
<dbReference type="EMBL" id="GGEC01054571">
    <property type="protein sequence ID" value="MBX35055.1"/>
    <property type="molecule type" value="Transcribed_RNA"/>
</dbReference>
<feature type="compositionally biased region" description="Basic and acidic residues" evidence="1">
    <location>
        <begin position="222"/>
        <end position="235"/>
    </location>
</feature>
<feature type="region of interest" description="Disordered" evidence="1">
    <location>
        <begin position="177"/>
        <end position="236"/>
    </location>
</feature>
<feature type="region of interest" description="Disordered" evidence="1">
    <location>
        <begin position="1"/>
        <end position="139"/>
    </location>
</feature>
<feature type="compositionally biased region" description="Polar residues" evidence="1">
    <location>
        <begin position="79"/>
        <end position="103"/>
    </location>
</feature>
<feature type="transmembrane region" description="Helical" evidence="2">
    <location>
        <begin position="992"/>
        <end position="1013"/>
    </location>
</feature>
<evidence type="ECO:0000259" key="3">
    <source>
        <dbReference type="Pfam" id="PF02517"/>
    </source>
</evidence>
<keyword evidence="2" id="KW-1133">Transmembrane helix</keyword>
<feature type="compositionally biased region" description="Polar residues" evidence="1">
    <location>
        <begin position="203"/>
        <end position="218"/>
    </location>
</feature>
<feature type="transmembrane region" description="Helical" evidence="2">
    <location>
        <begin position="778"/>
        <end position="799"/>
    </location>
</feature>
<protein>
    <recommendedName>
        <fullName evidence="3">CAAX prenyl protease 2/Lysostaphin resistance protein A-like domain-containing protein</fullName>
    </recommendedName>
</protein>
<feature type="compositionally biased region" description="Basic and acidic residues" evidence="1">
    <location>
        <begin position="1"/>
        <end position="17"/>
    </location>
</feature>
<dbReference type="GO" id="GO:0004175">
    <property type="term" value="F:endopeptidase activity"/>
    <property type="evidence" value="ECO:0007669"/>
    <property type="project" value="UniProtKB-ARBA"/>
</dbReference>
<keyword evidence="2" id="KW-0812">Transmembrane</keyword>
<feature type="transmembrane region" description="Helical" evidence="2">
    <location>
        <begin position="929"/>
        <end position="946"/>
    </location>
</feature>
<dbReference type="PANTHER" id="PTHR43592">
    <property type="entry name" value="CAAX AMINO TERMINAL PROTEASE"/>
    <property type="match status" value="1"/>
</dbReference>
<accession>A0A2P2MXW8</accession>
<dbReference type="PANTHER" id="PTHR43592:SF20">
    <property type="entry name" value="ALPHA_BETA-HYDROLASES SUPERFAMILY PROTEIN"/>
    <property type="match status" value="1"/>
</dbReference>
<evidence type="ECO:0000256" key="1">
    <source>
        <dbReference type="SAM" id="MobiDB-lite"/>
    </source>
</evidence>
<feature type="transmembrane region" description="Helical" evidence="2">
    <location>
        <begin position="958"/>
        <end position="980"/>
    </location>
</feature>
<feature type="transmembrane region" description="Helical" evidence="2">
    <location>
        <begin position="744"/>
        <end position="766"/>
    </location>
</feature>
<evidence type="ECO:0000256" key="2">
    <source>
        <dbReference type="SAM" id="Phobius"/>
    </source>
</evidence>
<feature type="compositionally biased region" description="Basic and acidic residues" evidence="1">
    <location>
        <begin position="24"/>
        <end position="36"/>
    </location>
</feature>